<reference evidence="15 16" key="1">
    <citation type="submission" date="2018-11" db="EMBL/GenBank/DDBJ databases">
        <title>Genomic Encyclopedia of Type Strains, Phase IV (KMG-IV): sequencing the most valuable type-strain genomes for metagenomic binning, comparative biology and taxonomic classification.</title>
        <authorList>
            <person name="Goeker M."/>
        </authorList>
    </citation>
    <scope>NUCLEOTIDE SEQUENCE [LARGE SCALE GENOMIC DNA]</scope>
    <source>
        <strain evidence="15 16">DSM 16974</strain>
    </source>
</reference>
<keyword evidence="3 9" id="KW-1134">Transmembrane beta strand</keyword>
<keyword evidence="4 9" id="KW-0812">Transmembrane</keyword>
<keyword evidence="6 10" id="KW-0798">TonB box</keyword>
<comment type="similarity">
    <text evidence="9 11">Belongs to the TonB-dependent receptor family.</text>
</comment>
<protein>
    <submittedName>
        <fullName evidence="15">Iron complex outermembrane receptor protein</fullName>
    </submittedName>
</protein>
<dbReference type="InterPro" id="IPR010916">
    <property type="entry name" value="TonB_box_CS"/>
</dbReference>
<dbReference type="InterPro" id="IPR039426">
    <property type="entry name" value="TonB-dep_rcpt-like"/>
</dbReference>
<accession>A0A3N1NVP3</accession>
<dbReference type="Pfam" id="PF07715">
    <property type="entry name" value="Plug"/>
    <property type="match status" value="1"/>
</dbReference>
<evidence type="ECO:0000256" key="5">
    <source>
        <dbReference type="ARBA" id="ARBA00022729"/>
    </source>
</evidence>
<keyword evidence="8 9" id="KW-0998">Cell outer membrane</keyword>
<proteinExistence type="inferred from homology"/>
<comment type="caution">
    <text evidence="15">The sequence shown here is derived from an EMBL/GenBank/DDBJ whole genome shotgun (WGS) entry which is preliminary data.</text>
</comment>
<feature type="domain" description="TonB-dependent receptor-like beta-barrel" evidence="13">
    <location>
        <begin position="314"/>
        <end position="638"/>
    </location>
</feature>
<evidence type="ECO:0000256" key="8">
    <source>
        <dbReference type="ARBA" id="ARBA00023237"/>
    </source>
</evidence>
<evidence type="ECO:0000259" key="13">
    <source>
        <dbReference type="Pfam" id="PF00593"/>
    </source>
</evidence>
<dbReference type="GO" id="GO:0015344">
    <property type="term" value="F:siderophore uptake transmembrane transporter activity"/>
    <property type="evidence" value="ECO:0007669"/>
    <property type="project" value="TreeGrafter"/>
</dbReference>
<dbReference type="AlphaFoldDB" id="A0A3N1NVP3"/>
<dbReference type="SUPFAM" id="SSF56935">
    <property type="entry name" value="Porins"/>
    <property type="match status" value="1"/>
</dbReference>
<evidence type="ECO:0000256" key="4">
    <source>
        <dbReference type="ARBA" id="ARBA00022692"/>
    </source>
</evidence>
<keyword evidence="2 9" id="KW-0813">Transport</keyword>
<dbReference type="PROSITE" id="PS00430">
    <property type="entry name" value="TONB_DEPENDENT_REC_1"/>
    <property type="match status" value="1"/>
</dbReference>
<sequence length="695" mass="75748">MARHFASVSVRALRSALLVRAAPLSIAALIGAGAQAEGLETLVVTGEASEGDAFPGAASLAMDRQQTGMRIDSGELLQGLPGVQADSRSNYAQDTRVTLRGFGARSAFGVRGIDLQVDGIPLSTPDGQGQLSSVPVDEVDRVQVLRGPLAALYGNGAGGVIQFDSAAPEQNRLSGRVLAGEGDRQRQALTGEWREGAWGARFHGSRFTSDGERPHAEAERRQAGAQLYYQADSGIETVVRLDTSHDPLLQDPLGLSPERWREDPRAGNERAELFNTRKRIRHQQGSVTMRQAEGEHRWQAAIWQGQREVDQWLPFAGDDVTSSGAVIDLTRDFSGLRASYTRDLSLLDRPLEATLGASVERQEDRRRGYVNDQGETGALRRDELGEVDSRDLYGVLTWQPTDRWEITGGARHSDLSFAVDDYFVVPADGDNPGNPDDSGGRDDDFVALALGTTVRLNTQWEAFAGAGRGYETATLTEMAYRNEGSGLNTALSPAENRQIEAGLRWGLASPHRVTVSLFQIDSDDELVVDQSEGGRTTYRNAAETERWGLEAFGELALAPGWWARFSASYLDAEYASGLEAGNQLPGIADTNLYTQLRWEPLQDDRLGTALVARYRGEVATGDDNAVFAPSAVTWDWSVDSAHQWGDWLASGWLKLENLTDEQYVGAVIVNQGNGRSFEPAPGRQVSAGLNLEYRW</sequence>
<keyword evidence="15" id="KW-0675">Receptor</keyword>
<dbReference type="Proteomes" id="UP000273643">
    <property type="component" value="Unassembled WGS sequence"/>
</dbReference>
<evidence type="ECO:0000313" key="16">
    <source>
        <dbReference type="Proteomes" id="UP000273643"/>
    </source>
</evidence>
<feature type="domain" description="TonB-dependent receptor plug" evidence="14">
    <location>
        <begin position="71"/>
        <end position="159"/>
    </location>
</feature>
<feature type="signal peptide" evidence="12">
    <location>
        <begin position="1"/>
        <end position="21"/>
    </location>
</feature>
<dbReference type="GO" id="GO:0009279">
    <property type="term" value="C:cell outer membrane"/>
    <property type="evidence" value="ECO:0007669"/>
    <property type="project" value="UniProtKB-SubCell"/>
</dbReference>
<name>A0A3N1NVP3_9GAMM</name>
<dbReference type="Gene3D" id="2.40.170.20">
    <property type="entry name" value="TonB-dependent receptor, beta-barrel domain"/>
    <property type="match status" value="1"/>
</dbReference>
<feature type="chain" id="PRO_5018279172" evidence="12">
    <location>
        <begin position="22"/>
        <end position="695"/>
    </location>
</feature>
<dbReference type="PANTHER" id="PTHR30069">
    <property type="entry name" value="TONB-DEPENDENT OUTER MEMBRANE RECEPTOR"/>
    <property type="match status" value="1"/>
</dbReference>
<dbReference type="EMBL" id="RJUK01000001">
    <property type="protein sequence ID" value="ROQ19521.1"/>
    <property type="molecule type" value="Genomic_DNA"/>
</dbReference>
<dbReference type="Gene3D" id="2.170.130.10">
    <property type="entry name" value="TonB-dependent receptor, plug domain"/>
    <property type="match status" value="1"/>
</dbReference>
<dbReference type="PANTHER" id="PTHR30069:SF28">
    <property type="entry name" value="TONB-DEPENDENT RECEPTOR YNCD-RELATED"/>
    <property type="match status" value="1"/>
</dbReference>
<dbReference type="InterPro" id="IPR012910">
    <property type="entry name" value="Plug_dom"/>
</dbReference>
<dbReference type="Pfam" id="PF00593">
    <property type="entry name" value="TonB_dep_Rec_b-barrel"/>
    <property type="match status" value="1"/>
</dbReference>
<evidence type="ECO:0000256" key="1">
    <source>
        <dbReference type="ARBA" id="ARBA00004571"/>
    </source>
</evidence>
<evidence type="ECO:0000256" key="2">
    <source>
        <dbReference type="ARBA" id="ARBA00022448"/>
    </source>
</evidence>
<dbReference type="PROSITE" id="PS52016">
    <property type="entry name" value="TONB_DEPENDENT_REC_3"/>
    <property type="match status" value="1"/>
</dbReference>
<evidence type="ECO:0000256" key="9">
    <source>
        <dbReference type="PROSITE-ProRule" id="PRU01360"/>
    </source>
</evidence>
<dbReference type="GO" id="GO:0044718">
    <property type="term" value="P:siderophore transmembrane transport"/>
    <property type="evidence" value="ECO:0007669"/>
    <property type="project" value="TreeGrafter"/>
</dbReference>
<evidence type="ECO:0000256" key="7">
    <source>
        <dbReference type="ARBA" id="ARBA00023136"/>
    </source>
</evidence>
<dbReference type="RefSeq" id="WP_123636871.1">
    <property type="nucleotide sequence ID" value="NZ_RJUK01000001.1"/>
</dbReference>
<evidence type="ECO:0000259" key="14">
    <source>
        <dbReference type="Pfam" id="PF07715"/>
    </source>
</evidence>
<evidence type="ECO:0000256" key="3">
    <source>
        <dbReference type="ARBA" id="ARBA00022452"/>
    </source>
</evidence>
<keyword evidence="7 9" id="KW-0472">Membrane</keyword>
<organism evidence="15 16">
    <name type="scientific">Marinimicrobium koreense</name>
    <dbReference type="NCBI Taxonomy" id="306545"/>
    <lineage>
        <taxon>Bacteria</taxon>
        <taxon>Pseudomonadati</taxon>
        <taxon>Pseudomonadota</taxon>
        <taxon>Gammaproteobacteria</taxon>
        <taxon>Cellvibrionales</taxon>
        <taxon>Cellvibrionaceae</taxon>
        <taxon>Marinimicrobium</taxon>
    </lineage>
</organism>
<dbReference type="InterPro" id="IPR037066">
    <property type="entry name" value="Plug_dom_sf"/>
</dbReference>
<dbReference type="InterPro" id="IPR036942">
    <property type="entry name" value="Beta-barrel_TonB_sf"/>
</dbReference>
<evidence type="ECO:0000256" key="6">
    <source>
        <dbReference type="ARBA" id="ARBA00023077"/>
    </source>
</evidence>
<evidence type="ECO:0000256" key="12">
    <source>
        <dbReference type="SAM" id="SignalP"/>
    </source>
</evidence>
<keyword evidence="16" id="KW-1185">Reference proteome</keyword>
<evidence type="ECO:0000313" key="15">
    <source>
        <dbReference type="EMBL" id="ROQ19521.1"/>
    </source>
</evidence>
<keyword evidence="5 12" id="KW-0732">Signal</keyword>
<evidence type="ECO:0000256" key="10">
    <source>
        <dbReference type="PROSITE-ProRule" id="PRU10143"/>
    </source>
</evidence>
<dbReference type="OrthoDB" id="9760620at2"/>
<gene>
    <name evidence="15" type="ORF">EDC38_0105</name>
</gene>
<evidence type="ECO:0000256" key="11">
    <source>
        <dbReference type="RuleBase" id="RU003357"/>
    </source>
</evidence>
<feature type="short sequence motif" description="TonB box" evidence="10">
    <location>
        <begin position="41"/>
        <end position="47"/>
    </location>
</feature>
<comment type="subcellular location">
    <subcellularLocation>
        <location evidence="1 9">Cell outer membrane</location>
        <topology evidence="1 9">Multi-pass membrane protein</topology>
    </subcellularLocation>
</comment>
<dbReference type="InterPro" id="IPR000531">
    <property type="entry name" value="Beta-barrel_TonB"/>
</dbReference>